<name>A0A3B0RQQ0_9ZZZZ</name>
<gene>
    <name evidence="1" type="ORF">MNBD_ALPHA08-2491</name>
</gene>
<dbReference type="Pfam" id="PF01244">
    <property type="entry name" value="Peptidase_M19"/>
    <property type="match status" value="1"/>
</dbReference>
<dbReference type="GO" id="GO:0006508">
    <property type="term" value="P:proteolysis"/>
    <property type="evidence" value="ECO:0007669"/>
    <property type="project" value="InterPro"/>
</dbReference>
<dbReference type="InterPro" id="IPR000180">
    <property type="entry name" value="Dipep_AS"/>
</dbReference>
<organism evidence="1">
    <name type="scientific">hydrothermal vent metagenome</name>
    <dbReference type="NCBI Taxonomy" id="652676"/>
    <lineage>
        <taxon>unclassified sequences</taxon>
        <taxon>metagenomes</taxon>
        <taxon>ecological metagenomes</taxon>
    </lineage>
</organism>
<protein>
    <submittedName>
        <fullName evidence="1">Microsomal dipeptidase</fullName>
        <ecNumber evidence="1">3.4.13.19</ecNumber>
    </submittedName>
</protein>
<dbReference type="PROSITE" id="PS51365">
    <property type="entry name" value="RENAL_DIPEPTIDASE_2"/>
    <property type="match status" value="1"/>
</dbReference>
<dbReference type="EC" id="3.4.13.19" evidence="1"/>
<dbReference type="PROSITE" id="PS00869">
    <property type="entry name" value="RENAL_DIPEPTIDASE_1"/>
    <property type="match status" value="1"/>
</dbReference>
<dbReference type="GO" id="GO:0070573">
    <property type="term" value="F:metallodipeptidase activity"/>
    <property type="evidence" value="ECO:0007669"/>
    <property type="project" value="InterPro"/>
</dbReference>
<keyword evidence="1" id="KW-0224">Dipeptidase</keyword>
<reference evidence="1" key="1">
    <citation type="submission" date="2018-06" db="EMBL/GenBank/DDBJ databases">
        <authorList>
            <person name="Zhirakovskaya E."/>
        </authorList>
    </citation>
    <scope>NUCLEOTIDE SEQUENCE</scope>
</reference>
<keyword evidence="1" id="KW-0645">Protease</keyword>
<keyword evidence="1" id="KW-0378">Hydrolase</keyword>
<sequence>MADYKIFDGHNDTLLKLELLNCSENSQEFFDGFSPAHIDLPRATASGFAGGFFAMWVPSTLENTDFNNFDPRDFSNFAEIGQEDALRFTHRMFSRALRLEKSSNGRVKIVRSAPDIRAAADNGQLAMLMHIEGAEAIDPDFNALEVLYSAGLRSIGLVWSRNNIFADGVPMGFPGSPDTGNGLTDKGKELVRLCNQKGVMIDLSHLNEKGFWDVARISDAPLVATHSNVHEICPSPRNLTDKQLGAIAESKGVVGLNYHVGFLRPDGRRDTDTDLEIMIRHLSYLVEKLGETGVALGSDFDGCLVPEKISDVRGNAALIEAMEKAQFGQALIRRICFENWCELLDVTLEKN</sequence>
<dbReference type="PANTHER" id="PTHR10443">
    <property type="entry name" value="MICROSOMAL DIPEPTIDASE"/>
    <property type="match status" value="1"/>
</dbReference>
<dbReference type="AlphaFoldDB" id="A0A3B0RQQ0"/>
<accession>A0A3B0RQQ0</accession>
<proteinExistence type="predicted"/>
<dbReference type="InterPro" id="IPR032466">
    <property type="entry name" value="Metal_Hydrolase"/>
</dbReference>
<dbReference type="SUPFAM" id="SSF51556">
    <property type="entry name" value="Metallo-dependent hydrolases"/>
    <property type="match status" value="1"/>
</dbReference>
<dbReference type="InterPro" id="IPR008257">
    <property type="entry name" value="Pept_M19"/>
</dbReference>
<evidence type="ECO:0000313" key="1">
    <source>
        <dbReference type="EMBL" id="VAV90896.1"/>
    </source>
</evidence>
<dbReference type="CDD" id="cd01301">
    <property type="entry name" value="rDP_like"/>
    <property type="match status" value="1"/>
</dbReference>
<dbReference type="EMBL" id="UOEC01000085">
    <property type="protein sequence ID" value="VAV90896.1"/>
    <property type="molecule type" value="Genomic_DNA"/>
</dbReference>
<dbReference type="PANTHER" id="PTHR10443:SF12">
    <property type="entry name" value="DIPEPTIDASE"/>
    <property type="match status" value="1"/>
</dbReference>
<dbReference type="Gene3D" id="3.20.20.140">
    <property type="entry name" value="Metal-dependent hydrolases"/>
    <property type="match status" value="1"/>
</dbReference>